<dbReference type="InterPro" id="IPR006543">
    <property type="entry name" value="Histidinol-phos"/>
</dbReference>
<evidence type="ECO:0000256" key="3">
    <source>
        <dbReference type="ARBA" id="ARBA00022723"/>
    </source>
</evidence>
<dbReference type="EC" id="3.1.3.-" evidence="7"/>
<feature type="site" description="Stabilizes the phosphoryl group" evidence="10">
    <location>
        <position position="52"/>
    </location>
</feature>
<dbReference type="AlphaFoldDB" id="A0AAW9S645"/>
<sequence>MKQKCIFLDRDGVLNVERGRYVYELDDFEIETKIPEAVSLLKEAGYLVIIITNQAGIAKGMYGHEEVKKCHKKLQEAVKHQIDALYYAPYHPITTESFGRKPDSLLLEKAQAKFDIDMENSWMVGDKERDLEAAQKAGVTNLVFIGEEMPENSRATHLAINLYETVTKHILPG</sequence>
<keyword evidence="4 7" id="KW-0378">Hydrolase</keyword>
<keyword evidence="3 11" id="KW-0479">Metal-binding</keyword>
<gene>
    <name evidence="12" type="ORF">AAG747_10850</name>
</gene>
<comment type="similarity">
    <text evidence="7">Belongs to the gmhB family.</text>
</comment>
<feature type="binding site" evidence="9">
    <location>
        <begin position="52"/>
        <end position="55"/>
    </location>
    <ligand>
        <name>substrate</name>
    </ligand>
</feature>
<dbReference type="CDD" id="cd07503">
    <property type="entry name" value="HAD_HisB-N"/>
    <property type="match status" value="1"/>
</dbReference>
<comment type="subcellular location">
    <subcellularLocation>
        <location evidence="1 7">Cytoplasm</location>
    </subcellularLocation>
</comment>
<reference evidence="12 13" key="1">
    <citation type="submission" date="2024-04" db="EMBL/GenBank/DDBJ databases">
        <title>Novel genus in family Flammeovirgaceae.</title>
        <authorList>
            <person name="Nguyen T.H."/>
            <person name="Vuong T.Q."/>
            <person name="Le H."/>
            <person name="Kim S.-G."/>
        </authorList>
    </citation>
    <scope>NUCLEOTIDE SEQUENCE [LARGE SCALE GENOMIC DNA]</scope>
    <source>
        <strain evidence="12 13">JCM 23209</strain>
    </source>
</reference>
<dbReference type="PANTHER" id="PTHR42891">
    <property type="entry name" value="D-GLYCERO-BETA-D-MANNO-HEPTOSE-1,7-BISPHOSPHATE 7-PHOSPHATASE"/>
    <property type="match status" value="1"/>
</dbReference>
<organism evidence="12 13">
    <name type="scientific">Rapidithrix thailandica</name>
    <dbReference type="NCBI Taxonomy" id="413964"/>
    <lineage>
        <taxon>Bacteria</taxon>
        <taxon>Pseudomonadati</taxon>
        <taxon>Bacteroidota</taxon>
        <taxon>Cytophagia</taxon>
        <taxon>Cytophagales</taxon>
        <taxon>Flammeovirgaceae</taxon>
        <taxon>Rapidithrix</taxon>
    </lineage>
</organism>
<keyword evidence="5 7" id="KW-0119">Carbohydrate metabolism</keyword>
<evidence type="ECO:0000256" key="1">
    <source>
        <dbReference type="ARBA" id="ARBA00004496"/>
    </source>
</evidence>
<dbReference type="GO" id="GO:0005975">
    <property type="term" value="P:carbohydrate metabolic process"/>
    <property type="evidence" value="ECO:0007669"/>
    <property type="project" value="InterPro"/>
</dbReference>
<evidence type="ECO:0000256" key="11">
    <source>
        <dbReference type="PIRSR" id="PIRSR004682-4"/>
    </source>
</evidence>
<comment type="cofactor">
    <cofactor evidence="11">
        <name>Mg(2+)</name>
        <dbReference type="ChEBI" id="CHEBI:18420"/>
    </cofactor>
</comment>
<feature type="binding site" evidence="9">
    <location>
        <begin position="100"/>
        <end position="101"/>
    </location>
    <ligand>
        <name>substrate</name>
    </ligand>
</feature>
<dbReference type="Gene3D" id="3.40.50.1000">
    <property type="entry name" value="HAD superfamily/HAD-like"/>
    <property type="match status" value="1"/>
</dbReference>
<evidence type="ECO:0000256" key="9">
    <source>
        <dbReference type="PIRSR" id="PIRSR004682-2"/>
    </source>
</evidence>
<evidence type="ECO:0000256" key="10">
    <source>
        <dbReference type="PIRSR" id="PIRSR004682-3"/>
    </source>
</evidence>
<keyword evidence="2 7" id="KW-0963">Cytoplasm</keyword>
<feature type="site" description="Contributes to substrate recognition" evidence="10">
    <location>
        <position position="100"/>
    </location>
</feature>
<keyword evidence="13" id="KW-1185">Reference proteome</keyword>
<dbReference type="GO" id="GO:0005737">
    <property type="term" value="C:cytoplasm"/>
    <property type="evidence" value="ECO:0007669"/>
    <property type="project" value="UniProtKB-SubCell"/>
</dbReference>
<feature type="binding site" evidence="11">
    <location>
        <position position="127"/>
    </location>
    <ligand>
        <name>Mg(2+)</name>
        <dbReference type="ChEBI" id="CHEBI:18420"/>
    </ligand>
</feature>
<dbReference type="GO" id="GO:0046872">
    <property type="term" value="F:metal ion binding"/>
    <property type="evidence" value="ECO:0007669"/>
    <property type="project" value="UniProtKB-KW"/>
</dbReference>
<dbReference type="Pfam" id="PF13242">
    <property type="entry name" value="Hydrolase_like"/>
    <property type="match status" value="1"/>
</dbReference>
<proteinExistence type="inferred from homology"/>
<dbReference type="PANTHER" id="PTHR42891:SF1">
    <property type="entry name" value="D-GLYCERO-BETA-D-MANNO-HEPTOSE-1,7-BISPHOSPHATE 7-PHOSPHATASE"/>
    <property type="match status" value="1"/>
</dbReference>
<dbReference type="PIRSF" id="PIRSF004682">
    <property type="entry name" value="GmhB"/>
    <property type="match status" value="1"/>
</dbReference>
<dbReference type="InterPro" id="IPR006549">
    <property type="entry name" value="HAD-SF_hydro_IIIA"/>
</dbReference>
<dbReference type="RefSeq" id="WP_346821188.1">
    <property type="nucleotide sequence ID" value="NZ_JBDKWZ010000005.1"/>
</dbReference>
<dbReference type="SUPFAM" id="SSF56784">
    <property type="entry name" value="HAD-like"/>
    <property type="match status" value="1"/>
</dbReference>
<evidence type="ECO:0000256" key="8">
    <source>
        <dbReference type="PIRSR" id="PIRSR004682-1"/>
    </source>
</evidence>
<dbReference type="EMBL" id="JBDKWZ010000005">
    <property type="protein sequence ID" value="MEN7548409.1"/>
    <property type="molecule type" value="Genomic_DNA"/>
</dbReference>
<comment type="caution">
    <text evidence="12">The sequence shown here is derived from an EMBL/GenBank/DDBJ whole genome shotgun (WGS) entry which is preliminary data.</text>
</comment>
<feature type="binding site" evidence="11">
    <location>
        <position position="126"/>
    </location>
    <ligand>
        <name>Mg(2+)</name>
        <dbReference type="ChEBI" id="CHEBI:18420"/>
    </ligand>
</feature>
<feature type="active site" description="Nucleophile" evidence="8">
    <location>
        <position position="9"/>
    </location>
</feature>
<feature type="binding site" evidence="9">
    <location>
        <begin position="9"/>
        <end position="11"/>
    </location>
    <ligand>
        <name>substrate</name>
    </ligand>
</feature>
<feature type="binding site" evidence="9">
    <location>
        <begin position="17"/>
        <end position="21"/>
    </location>
    <ligand>
        <name>substrate</name>
    </ligand>
</feature>
<evidence type="ECO:0000256" key="2">
    <source>
        <dbReference type="ARBA" id="ARBA00022490"/>
    </source>
</evidence>
<evidence type="ECO:0000256" key="6">
    <source>
        <dbReference type="ARBA" id="ARBA00031828"/>
    </source>
</evidence>
<feature type="binding site" evidence="11">
    <location>
        <position position="11"/>
    </location>
    <ligand>
        <name>Mg(2+)</name>
        <dbReference type="ChEBI" id="CHEBI:18420"/>
    </ligand>
</feature>
<keyword evidence="11" id="KW-0460">Magnesium</keyword>
<evidence type="ECO:0000313" key="13">
    <source>
        <dbReference type="Proteomes" id="UP001403385"/>
    </source>
</evidence>
<evidence type="ECO:0000256" key="5">
    <source>
        <dbReference type="ARBA" id="ARBA00023277"/>
    </source>
</evidence>
<accession>A0AAW9S645</accession>
<dbReference type="NCBIfam" id="TIGR01662">
    <property type="entry name" value="HAD-SF-IIIA"/>
    <property type="match status" value="1"/>
</dbReference>
<feature type="binding site" evidence="9">
    <location>
        <position position="127"/>
    </location>
    <ligand>
        <name>substrate</name>
    </ligand>
</feature>
<dbReference type="Proteomes" id="UP001403385">
    <property type="component" value="Unassembled WGS sequence"/>
</dbReference>
<evidence type="ECO:0000313" key="12">
    <source>
        <dbReference type="EMBL" id="MEN7548409.1"/>
    </source>
</evidence>
<dbReference type="InterPro" id="IPR023214">
    <property type="entry name" value="HAD_sf"/>
</dbReference>
<feature type="binding site" evidence="11">
    <location>
        <position position="9"/>
    </location>
    <ligand>
        <name>Mg(2+)</name>
        <dbReference type="ChEBI" id="CHEBI:18420"/>
    </ligand>
</feature>
<dbReference type="InterPro" id="IPR004446">
    <property type="entry name" value="Heptose_bisP_phosphatase"/>
</dbReference>
<name>A0AAW9S645_9BACT</name>
<dbReference type="GO" id="GO:0016791">
    <property type="term" value="F:phosphatase activity"/>
    <property type="evidence" value="ECO:0007669"/>
    <property type="project" value="InterPro"/>
</dbReference>
<evidence type="ECO:0000256" key="7">
    <source>
        <dbReference type="PIRNR" id="PIRNR004682"/>
    </source>
</evidence>
<protein>
    <recommendedName>
        <fullName evidence="6 7">D,D-heptose 1,7-bisphosphate phosphatase</fullName>
        <ecNumber evidence="7">3.1.3.-</ecNumber>
    </recommendedName>
</protein>
<feature type="active site" description="Nucleophile" evidence="8">
    <location>
        <position position="11"/>
    </location>
</feature>
<evidence type="ECO:0000256" key="4">
    <source>
        <dbReference type="ARBA" id="ARBA00022801"/>
    </source>
</evidence>
<dbReference type="InterPro" id="IPR036412">
    <property type="entry name" value="HAD-like_sf"/>
</dbReference>
<dbReference type="NCBIfam" id="TIGR01656">
    <property type="entry name" value="Histidinol-ppas"/>
    <property type="match status" value="1"/>
</dbReference>
<feature type="site" description="Stabilizes the phosphoryl group" evidence="10">
    <location>
        <position position="101"/>
    </location>
</feature>